<dbReference type="InterPro" id="IPR009836">
    <property type="entry name" value="GRDP-like"/>
</dbReference>
<proteinExistence type="predicted"/>
<keyword evidence="4" id="KW-1185">Reference proteome</keyword>
<organism evidence="3 4">
    <name type="scientific">Adiantum capillus-veneris</name>
    <name type="common">Maidenhair fern</name>
    <dbReference type="NCBI Taxonomy" id="13818"/>
    <lineage>
        <taxon>Eukaryota</taxon>
        <taxon>Viridiplantae</taxon>
        <taxon>Streptophyta</taxon>
        <taxon>Embryophyta</taxon>
        <taxon>Tracheophyta</taxon>
        <taxon>Polypodiopsida</taxon>
        <taxon>Polypodiidae</taxon>
        <taxon>Polypodiales</taxon>
        <taxon>Pteridineae</taxon>
        <taxon>Pteridaceae</taxon>
        <taxon>Vittarioideae</taxon>
        <taxon>Adiantum</taxon>
    </lineage>
</organism>
<accession>A0A9D4U4W6</accession>
<evidence type="ECO:0008006" key="5">
    <source>
        <dbReference type="Google" id="ProtNLM"/>
    </source>
</evidence>
<evidence type="ECO:0000259" key="2">
    <source>
        <dbReference type="Pfam" id="PF25335"/>
    </source>
</evidence>
<dbReference type="Pfam" id="PF07173">
    <property type="entry name" value="GRDP-like"/>
    <property type="match status" value="1"/>
</dbReference>
<dbReference type="Pfam" id="PF25335">
    <property type="entry name" value="GRDP_C"/>
    <property type="match status" value="1"/>
</dbReference>
<dbReference type="PANTHER" id="PTHR34365">
    <property type="entry name" value="ENOLASE (DUF1399)"/>
    <property type="match status" value="1"/>
</dbReference>
<dbReference type="InterPro" id="IPR035892">
    <property type="entry name" value="C2_domain_sf"/>
</dbReference>
<dbReference type="OrthoDB" id="2684236at2759"/>
<dbReference type="Pfam" id="PF25334">
    <property type="entry name" value="C2_GRDP"/>
    <property type="match status" value="1"/>
</dbReference>
<feature type="domain" description="GRDP C2" evidence="1">
    <location>
        <begin position="335"/>
        <end position="472"/>
    </location>
</feature>
<name>A0A9D4U4W6_ADICA</name>
<dbReference type="EMBL" id="JABFUD020000024">
    <property type="protein sequence ID" value="KAI5060494.1"/>
    <property type="molecule type" value="Genomic_DNA"/>
</dbReference>
<dbReference type="AlphaFoldDB" id="A0A9D4U4W6"/>
<dbReference type="SUPFAM" id="SSF49562">
    <property type="entry name" value="C2 domain (Calcium/lipid-binding domain, CaLB)"/>
    <property type="match status" value="1"/>
</dbReference>
<dbReference type="Proteomes" id="UP000886520">
    <property type="component" value="Chromosome 24"/>
</dbReference>
<comment type="caution">
    <text evidence="3">The sequence shown here is derived from an EMBL/GenBank/DDBJ whole genome shotgun (WGS) entry which is preliminary data.</text>
</comment>
<dbReference type="InterPro" id="IPR057458">
    <property type="entry name" value="GRDP_C2"/>
</dbReference>
<feature type="domain" description="GRPD C-terminal" evidence="2">
    <location>
        <begin position="511"/>
        <end position="674"/>
    </location>
</feature>
<dbReference type="InterPro" id="IPR057518">
    <property type="entry name" value="GRDP_C"/>
</dbReference>
<reference evidence="3" key="1">
    <citation type="submission" date="2021-01" db="EMBL/GenBank/DDBJ databases">
        <title>Adiantum capillus-veneris genome.</title>
        <authorList>
            <person name="Fang Y."/>
            <person name="Liao Q."/>
        </authorList>
    </citation>
    <scope>NUCLEOTIDE SEQUENCE</scope>
    <source>
        <strain evidence="3">H3</strain>
        <tissue evidence="3">Leaf</tissue>
    </source>
</reference>
<sequence>MGEQSSTAESVQADNWSSALALSLSIDPVVPKALQLLHFLEQVDRHRCLYQAGPALSRAIQRYEECWLPLLAEYGSGSTGCSVPLQPPLDCAWIWHCHRLNPIAYAHDCQLLYGRLLGAPMTMEVPEVIESSRKKWEERYPQEQYHLDLTQFQHVDQRQLPALPKQASRIQYNLEEAAMRQSTFYYQVSQSHMKEVSFLAASVQRYKGFLHLFKMTGRKFFLVPTYDIDLMWHAHQLNPQAYAEDLTRILGKVLEHDDTDADRNLGQKLQEGFEQTCRLWQESYGTMYQRAGAMYRGEPPAPLLLPSPAPNLSSNANKPTTALGMPLDFTPLASRELMQVFVTVIKARNVPHKKKGNFRVRLQMERKCSHFKLETASMPLLSELAWNHTWTLEVEKLTNGLRLELLRKRGNALKQKIVGSEILGVAHLSWQQLLATPTLSYDGWLSMSHMAVPRRSINGKPPSLLVSVSVTPPQLAPRLFRTINCIPTDDTCRMIEGLPTRGQGCWLTKTVLDHTNGVVFIVRSWYSDGQTSTPEEKRCFHIHQGEWEYPNIYNTVGTAPAKIVGSARQLISERDTSAILSMQRCWGFFDNSSRLAVSRAMADPMWNMRPLLEIHGSLSNQIRLVCGRKLDYEVIGATDEEEGGFVTLIRYNPIDAPLGKATALFNWRTGAMEVLPTESVVLVLSLLNIIATSVYDMEGLKIKLKSSRAPLPQATSADEWGAVVMTTRSGASTMSRREAMMPYYCWWDMSPMIWASYFYSPGNGALGAAGCRAAGACGGGCGGSACGGAGCGGSGCGGGGCGGGD</sequence>
<evidence type="ECO:0000313" key="3">
    <source>
        <dbReference type="EMBL" id="KAI5060494.1"/>
    </source>
</evidence>
<dbReference type="PANTHER" id="PTHR34365:SF7">
    <property type="entry name" value="GLYCINE-RICH DOMAIN-CONTAINING PROTEIN 1"/>
    <property type="match status" value="1"/>
</dbReference>
<evidence type="ECO:0000313" key="4">
    <source>
        <dbReference type="Proteomes" id="UP000886520"/>
    </source>
</evidence>
<evidence type="ECO:0000259" key="1">
    <source>
        <dbReference type="Pfam" id="PF25334"/>
    </source>
</evidence>
<protein>
    <recommendedName>
        <fullName evidence="5">Glycine-rich domain-containing protein 1</fullName>
    </recommendedName>
</protein>
<gene>
    <name evidence="3" type="ORF">GOP47_0024914</name>
</gene>